<name>A0A9X2PB97_9HYPH</name>
<dbReference type="InterPro" id="IPR003439">
    <property type="entry name" value="ABC_transporter-like_ATP-bd"/>
</dbReference>
<evidence type="ECO:0000259" key="10">
    <source>
        <dbReference type="PROSITE" id="PS50893"/>
    </source>
</evidence>
<comment type="subcellular location">
    <subcellularLocation>
        <location evidence="1">Cell membrane</location>
        <topology evidence="1">Peripheral membrane protein</topology>
    </subcellularLocation>
</comment>
<dbReference type="InterPro" id="IPR027417">
    <property type="entry name" value="P-loop_NTPase"/>
</dbReference>
<dbReference type="PANTHER" id="PTHR43166">
    <property type="entry name" value="AMINO ACID IMPORT ATP-BINDING PROTEIN"/>
    <property type="match status" value="1"/>
</dbReference>
<dbReference type="GO" id="GO:0005886">
    <property type="term" value="C:plasma membrane"/>
    <property type="evidence" value="ECO:0007669"/>
    <property type="project" value="UniProtKB-SubCell"/>
</dbReference>
<keyword evidence="5" id="KW-0547">Nucleotide-binding</keyword>
<dbReference type="InterPro" id="IPR003593">
    <property type="entry name" value="AAA+_ATPase"/>
</dbReference>
<dbReference type="GO" id="GO:0015424">
    <property type="term" value="F:ABC-type amino acid transporter activity"/>
    <property type="evidence" value="ECO:0007669"/>
    <property type="project" value="InterPro"/>
</dbReference>
<comment type="caution">
    <text evidence="11">The sequence shown here is derived from an EMBL/GenBank/DDBJ whole genome shotgun (WGS) entry which is preliminary data.</text>
</comment>
<sequence length="274" mass="29736">MSGAGATPAAPEKTARPGGEPPILRIAGLGKSLGGRQILSGIDLEMARGETVAIVGPSGAGKTTLLRCVNFLTPYDEGRIYLGDELIGYRENGGQLRPAHDAVVARQRRRTGMVFQRFALFPHRNVLGNLIEGPVHVLGLPREAAEARAREALREVGLEGKIDAFPDELSGGQQQRVGIARALCMQPELLLFDEATSALDPELVGEVLAVMRRLSEERRTMLVVTHELKFAREAADRMVFMENGRVVADLPTRTFFEAPPTPRIEAFLRAGGHS</sequence>
<keyword evidence="7" id="KW-0029">Amino-acid transport</keyword>
<evidence type="ECO:0000256" key="9">
    <source>
        <dbReference type="SAM" id="MobiDB-lite"/>
    </source>
</evidence>
<dbReference type="PROSITE" id="PS50893">
    <property type="entry name" value="ABC_TRANSPORTER_2"/>
    <property type="match status" value="1"/>
</dbReference>
<evidence type="ECO:0000256" key="7">
    <source>
        <dbReference type="ARBA" id="ARBA00022970"/>
    </source>
</evidence>
<dbReference type="AlphaFoldDB" id="A0A9X2PB97"/>
<keyword evidence="4" id="KW-1003">Cell membrane</keyword>
<dbReference type="SMART" id="SM00382">
    <property type="entry name" value="AAA"/>
    <property type="match status" value="1"/>
</dbReference>
<dbReference type="PANTHER" id="PTHR43166:SF9">
    <property type="entry name" value="GLUTAMATE_ASPARTATE IMPORT ATP-BINDING PROTEIN GLTL"/>
    <property type="match status" value="1"/>
</dbReference>
<dbReference type="GO" id="GO:0005524">
    <property type="term" value="F:ATP binding"/>
    <property type="evidence" value="ECO:0007669"/>
    <property type="project" value="UniProtKB-KW"/>
</dbReference>
<protein>
    <submittedName>
        <fullName evidence="11">Amino acid ABC transporter ATP-binding protein</fullName>
    </submittedName>
</protein>
<evidence type="ECO:0000256" key="2">
    <source>
        <dbReference type="ARBA" id="ARBA00005417"/>
    </source>
</evidence>
<keyword evidence="6 11" id="KW-0067">ATP-binding</keyword>
<dbReference type="SUPFAM" id="SSF52540">
    <property type="entry name" value="P-loop containing nucleoside triphosphate hydrolases"/>
    <property type="match status" value="1"/>
</dbReference>
<dbReference type="Gene3D" id="3.40.50.300">
    <property type="entry name" value="P-loop containing nucleotide triphosphate hydrolases"/>
    <property type="match status" value="1"/>
</dbReference>
<comment type="similarity">
    <text evidence="2">Belongs to the ABC transporter superfamily.</text>
</comment>
<dbReference type="PIRSF" id="PIRSF039085">
    <property type="entry name" value="ABC_ATPase_HisP"/>
    <property type="match status" value="1"/>
</dbReference>
<dbReference type="Proteomes" id="UP001151088">
    <property type="component" value="Unassembled WGS sequence"/>
</dbReference>
<evidence type="ECO:0000256" key="3">
    <source>
        <dbReference type="ARBA" id="ARBA00022448"/>
    </source>
</evidence>
<evidence type="ECO:0000256" key="6">
    <source>
        <dbReference type="ARBA" id="ARBA00022840"/>
    </source>
</evidence>
<feature type="region of interest" description="Disordered" evidence="9">
    <location>
        <begin position="1"/>
        <end position="22"/>
    </location>
</feature>
<dbReference type="Pfam" id="PF00005">
    <property type="entry name" value="ABC_tran"/>
    <property type="match status" value="1"/>
</dbReference>
<keyword evidence="12" id="KW-1185">Reference proteome</keyword>
<evidence type="ECO:0000313" key="11">
    <source>
        <dbReference type="EMBL" id="MCS0494770.1"/>
    </source>
</evidence>
<dbReference type="EMBL" id="JANTHZ010000002">
    <property type="protein sequence ID" value="MCS0494770.1"/>
    <property type="molecule type" value="Genomic_DNA"/>
</dbReference>
<dbReference type="GO" id="GO:0016887">
    <property type="term" value="F:ATP hydrolysis activity"/>
    <property type="evidence" value="ECO:0007669"/>
    <property type="project" value="InterPro"/>
</dbReference>
<reference evidence="11" key="1">
    <citation type="submission" date="2022-08" db="EMBL/GenBank/DDBJ databases">
        <authorList>
            <person name="Li F."/>
        </authorList>
    </citation>
    <scope>NUCLEOTIDE SEQUENCE</scope>
    <source>
        <strain evidence="11">MQZ15Z-1</strain>
    </source>
</reference>
<evidence type="ECO:0000256" key="4">
    <source>
        <dbReference type="ARBA" id="ARBA00022475"/>
    </source>
</evidence>
<evidence type="ECO:0000256" key="5">
    <source>
        <dbReference type="ARBA" id="ARBA00022741"/>
    </source>
</evidence>
<organism evidence="11 12">
    <name type="scientific">Ancylobacter mangrovi</name>
    <dbReference type="NCBI Taxonomy" id="2972472"/>
    <lineage>
        <taxon>Bacteria</taxon>
        <taxon>Pseudomonadati</taxon>
        <taxon>Pseudomonadota</taxon>
        <taxon>Alphaproteobacteria</taxon>
        <taxon>Hyphomicrobiales</taxon>
        <taxon>Xanthobacteraceae</taxon>
        <taxon>Ancylobacter</taxon>
    </lineage>
</organism>
<dbReference type="InterPro" id="IPR030679">
    <property type="entry name" value="ABC_ATPase_HisP-typ"/>
</dbReference>
<feature type="domain" description="ABC transporter" evidence="10">
    <location>
        <begin position="24"/>
        <end position="268"/>
    </location>
</feature>
<dbReference type="InterPro" id="IPR017871">
    <property type="entry name" value="ABC_transporter-like_CS"/>
</dbReference>
<proteinExistence type="inferred from homology"/>
<keyword evidence="8" id="KW-0472">Membrane</keyword>
<dbReference type="InterPro" id="IPR050086">
    <property type="entry name" value="MetN_ABC_transporter-like"/>
</dbReference>
<evidence type="ECO:0000313" key="12">
    <source>
        <dbReference type="Proteomes" id="UP001151088"/>
    </source>
</evidence>
<evidence type="ECO:0000256" key="8">
    <source>
        <dbReference type="ARBA" id="ARBA00023136"/>
    </source>
</evidence>
<gene>
    <name evidence="11" type="ORF">NVS89_06640</name>
</gene>
<accession>A0A9X2PB97</accession>
<keyword evidence="3" id="KW-0813">Transport</keyword>
<evidence type="ECO:0000256" key="1">
    <source>
        <dbReference type="ARBA" id="ARBA00004202"/>
    </source>
</evidence>
<dbReference type="PROSITE" id="PS00211">
    <property type="entry name" value="ABC_TRANSPORTER_1"/>
    <property type="match status" value="1"/>
</dbReference>
<dbReference type="RefSeq" id="WP_258731808.1">
    <property type="nucleotide sequence ID" value="NZ_JANTHZ010000002.1"/>
</dbReference>